<dbReference type="InterPro" id="IPR027417">
    <property type="entry name" value="P-loop_NTPase"/>
</dbReference>
<evidence type="ECO:0000259" key="6">
    <source>
        <dbReference type="PROSITE" id="PS51192"/>
    </source>
</evidence>
<evidence type="ECO:0000313" key="8">
    <source>
        <dbReference type="EMBL" id="KAF2800370.1"/>
    </source>
</evidence>
<dbReference type="CDD" id="cd18795">
    <property type="entry name" value="SF2_C_Ski2"/>
    <property type="match status" value="1"/>
</dbReference>
<dbReference type="Pfam" id="PF00271">
    <property type="entry name" value="Helicase_C"/>
    <property type="match status" value="1"/>
</dbReference>
<dbReference type="FunFam" id="3.40.50.300:FF:001039">
    <property type="entry name" value="ATP-dependent RNA helicase DDX60"/>
    <property type="match status" value="1"/>
</dbReference>
<evidence type="ECO:0000256" key="5">
    <source>
        <dbReference type="SAM" id="MobiDB-lite"/>
    </source>
</evidence>
<dbReference type="SMART" id="SM00490">
    <property type="entry name" value="HELICc"/>
    <property type="match status" value="1"/>
</dbReference>
<evidence type="ECO:0000256" key="4">
    <source>
        <dbReference type="ARBA" id="ARBA00022840"/>
    </source>
</evidence>
<dbReference type="EMBL" id="MU001748">
    <property type="protein sequence ID" value="KAF2800370.1"/>
    <property type="molecule type" value="Genomic_DNA"/>
</dbReference>
<dbReference type="InterPro" id="IPR011545">
    <property type="entry name" value="DEAD/DEAH_box_helicase_dom"/>
</dbReference>
<feature type="region of interest" description="Disordered" evidence="5">
    <location>
        <begin position="541"/>
        <end position="569"/>
    </location>
</feature>
<feature type="domain" description="Helicase C-terminal" evidence="7">
    <location>
        <begin position="1208"/>
        <end position="1382"/>
    </location>
</feature>
<dbReference type="Pfam" id="PF26076">
    <property type="entry name" value="WHD_DDX60"/>
    <property type="match status" value="1"/>
</dbReference>
<dbReference type="GO" id="GO:0016787">
    <property type="term" value="F:hydrolase activity"/>
    <property type="evidence" value="ECO:0007669"/>
    <property type="project" value="UniProtKB-KW"/>
</dbReference>
<evidence type="ECO:0000256" key="3">
    <source>
        <dbReference type="ARBA" id="ARBA00022806"/>
    </source>
</evidence>
<dbReference type="Proteomes" id="UP000799757">
    <property type="component" value="Unassembled WGS sequence"/>
</dbReference>
<proteinExistence type="predicted"/>
<organism evidence="8 9">
    <name type="scientific">Melanomma pulvis-pyrius CBS 109.77</name>
    <dbReference type="NCBI Taxonomy" id="1314802"/>
    <lineage>
        <taxon>Eukaryota</taxon>
        <taxon>Fungi</taxon>
        <taxon>Dikarya</taxon>
        <taxon>Ascomycota</taxon>
        <taxon>Pezizomycotina</taxon>
        <taxon>Dothideomycetes</taxon>
        <taxon>Pleosporomycetidae</taxon>
        <taxon>Pleosporales</taxon>
        <taxon>Melanommataceae</taxon>
        <taxon>Melanomma</taxon>
    </lineage>
</organism>
<feature type="compositionally biased region" description="Basic residues" evidence="5">
    <location>
        <begin position="1182"/>
        <end position="1199"/>
    </location>
</feature>
<dbReference type="GO" id="GO:0005524">
    <property type="term" value="F:ATP binding"/>
    <property type="evidence" value="ECO:0007669"/>
    <property type="project" value="UniProtKB-KW"/>
</dbReference>
<feature type="region of interest" description="Disordered" evidence="5">
    <location>
        <begin position="246"/>
        <end position="269"/>
    </location>
</feature>
<feature type="compositionally biased region" description="Polar residues" evidence="5">
    <location>
        <begin position="258"/>
        <end position="269"/>
    </location>
</feature>
<keyword evidence="2" id="KW-0378">Hydrolase</keyword>
<evidence type="ECO:0000256" key="1">
    <source>
        <dbReference type="ARBA" id="ARBA00022741"/>
    </source>
</evidence>
<dbReference type="SUPFAM" id="SSF52540">
    <property type="entry name" value="P-loop containing nucleoside triphosphate hydrolases"/>
    <property type="match status" value="1"/>
</dbReference>
<dbReference type="SMART" id="SM00487">
    <property type="entry name" value="DEXDc"/>
    <property type="match status" value="1"/>
</dbReference>
<dbReference type="Gene3D" id="3.40.50.300">
    <property type="entry name" value="P-loop containing nucleotide triphosphate hydrolases"/>
    <property type="match status" value="2"/>
</dbReference>
<dbReference type="GO" id="GO:0004386">
    <property type="term" value="F:helicase activity"/>
    <property type="evidence" value="ECO:0007669"/>
    <property type="project" value="UniProtKB-KW"/>
</dbReference>
<evidence type="ECO:0000259" key="7">
    <source>
        <dbReference type="PROSITE" id="PS51194"/>
    </source>
</evidence>
<dbReference type="PROSITE" id="PS51194">
    <property type="entry name" value="HELICASE_CTER"/>
    <property type="match status" value="1"/>
</dbReference>
<dbReference type="PROSITE" id="PS51192">
    <property type="entry name" value="HELICASE_ATP_BIND_1"/>
    <property type="match status" value="1"/>
</dbReference>
<sequence>MSTSGSDSGSDVSSDAEATLSPVLEWYSKIHSRRVDIVGDYAGNELFLIEGDSILLNCFNDKHIDFDPGFQLLHATYAVENFLKGLVARRCNFHIAFFDQNRELCVPHSVSADNREKYLLARAAIIRHLRANLKSSHPDIEIHVFPSVRSDEFAQYMKATDLYFIMCHDGASSGISRRGLIQGKNLDAFEDEDHENHEIELRVKTMFRLLIFWFMERGYNAALVNGLEWLDTKVVTTVLENSRHSRSDVSKMALESGDTPQDQTNPNSQGRAILSKIQSGAQSDLTEREYLTVLLVAKLASQGKSSPHLLSALLRHTALLSELPLSERLLANTVLSAEASTFLLSFSPEARRILESKAWAADITGISSSCDVADLVDGKLFAACVEDSSLGNGDRFQLLIGAMGSLGDTKSISSSVGSPKSTSNANIKPGNDADGYSVLPFSNSVFDEHLAPIQLAVDKTGEIAEATSATIFREVSHWHNTKRPVDPKLREDQQLRSAKQRFFANRRNQWFMAEMMAYAASLTNAVGRTLEPEIVTTTGVKKALAPTEKKEENAKPKVNPKGNKKGATTKKQAIMAEIAASKSKKDEVSSDKLLQGWRLTCAALEKEPTLVGRYQKAKQHLTTLNTDLKREVLEGEVRLYMLNVLLGMWISHCREKSKDKGYHVAALIFDTINNFSKLRGTVTKTIAACITTCIKVLDLPHVSIPTPDGDRKLAFTFVLQTPPALDLAIPLSARQFQLSHCGPYFERSIDSAPDHRVPFEPDAWQRKVLDEIDAKRSLLVIAPTSAGKTFISFYAMQQVLQSNDDDILVYVAPTKALVNQIAAEVQGRFSKNYKYPGNSVWGIHTRDYRINNPTGCQILVTVPHILQIMLLAPANANSWSKRVKWIIFDEVHCIGQAEDGLIWEQLLLLAPCPILALSATIGNPEEFNAWLTSTQKAIGNKLTMVSHPHRYSDLRKFVYKPPKSFKFEGLSDHRAFAQLGLDDTGVFTFLHPVASLINRARGMPSDLSFEARDCFILWQSMSKHQNSEYPLDKGLDPAVILPEIVKKIHIIKWEAGLKAVLREWIADNSSPFEAVMQDLSRPLEELQAQITAQHKEEQTKIEDELKRTEPDEYRDADTILPLLSKLHEQDGLPGIIFNYDRGMCERICQTILSQLISAETAWKEASPKWKATLQKWEDWKKAMQKAGKRGPPKVPKKKSGGGDDEGLTKEDLMRDSASNEASPWASFNPDAPVESFHFADNKKMTQEELGKYMKELIRRELPEWLLDSLRRGVGVHHAGLNRKYRQVVEILFRKGYLRVIVATGTLALGINMPCKTVVFSGDSVFLTALNYRQAAGRAGRRGFDMLGNVVFHGISMSKIHRLISSRLPDLNGHFPITTTLVLRLFTLLNESKNSPFAVRSVNALLSQPRLYLGGEESKMTVLHHLRFSIEYLRRQYLLDGHGAPLNFAGIVSHLYFTENSAFAFHALLKDGFFHKLCANVEKNPETTIRELMLTMAHLFGRQYCRQADQEFIEEVVKRSPSIVFLPAMPTKAAEILRHHNKSTLEIFTAYVRTFVDQNVKNKDNLLPLTQVKVGSESVPKSAEGLQRLPPTTVRSSFVALSGHDDHFDSIHDLCTTSRSGVFLEEAVVPYVGLYPEESELPLNAYLYDFYMHGDTTALATANRIRRGDVWFVLNDFSMVLATIVTSLSNFMNLTNESDLSDIKGEGDEEEERQEDKFVPETDSGYETASTASAATRAGPIKQELTVQVKKKKKVAEDWDDDADEEDLEAEIAAQAKKRELEIQQMQAKPAWEEGTGLMNVLKTFKLLREEFDAKFRAMWA</sequence>
<feature type="domain" description="Helicase ATP-binding" evidence="6">
    <location>
        <begin position="769"/>
        <end position="939"/>
    </location>
</feature>
<gene>
    <name evidence="8" type="ORF">K505DRAFT_370270</name>
</gene>
<dbReference type="InterPro" id="IPR052431">
    <property type="entry name" value="SKI2_subfamily_helicases"/>
</dbReference>
<dbReference type="Pfam" id="PF00270">
    <property type="entry name" value="DEAD"/>
    <property type="match status" value="1"/>
</dbReference>
<dbReference type="OrthoDB" id="2320933at2759"/>
<dbReference type="InterPro" id="IPR059032">
    <property type="entry name" value="WHD_DDX60"/>
</dbReference>
<keyword evidence="1" id="KW-0547">Nucleotide-binding</keyword>
<dbReference type="InterPro" id="IPR001650">
    <property type="entry name" value="Helicase_C-like"/>
</dbReference>
<dbReference type="GO" id="GO:0005737">
    <property type="term" value="C:cytoplasm"/>
    <property type="evidence" value="ECO:0007669"/>
    <property type="project" value="TreeGrafter"/>
</dbReference>
<dbReference type="PANTHER" id="PTHR44533:SF4">
    <property type="entry name" value="DEAD_H RNA HELICASE, PUTATIVE-RELATED"/>
    <property type="match status" value="1"/>
</dbReference>
<dbReference type="CDD" id="cd18025">
    <property type="entry name" value="DEXHc_DDX60"/>
    <property type="match status" value="1"/>
</dbReference>
<keyword evidence="9" id="KW-1185">Reference proteome</keyword>
<evidence type="ECO:0000256" key="2">
    <source>
        <dbReference type="ARBA" id="ARBA00022801"/>
    </source>
</evidence>
<dbReference type="PANTHER" id="PTHR44533">
    <property type="entry name" value="DEAD/H RNA HELICASE, PUTATIVE-RELATED"/>
    <property type="match status" value="1"/>
</dbReference>
<reference evidence="8" key="1">
    <citation type="journal article" date="2020" name="Stud. Mycol.">
        <title>101 Dothideomycetes genomes: a test case for predicting lifestyles and emergence of pathogens.</title>
        <authorList>
            <person name="Haridas S."/>
            <person name="Albert R."/>
            <person name="Binder M."/>
            <person name="Bloem J."/>
            <person name="Labutti K."/>
            <person name="Salamov A."/>
            <person name="Andreopoulos B."/>
            <person name="Baker S."/>
            <person name="Barry K."/>
            <person name="Bills G."/>
            <person name="Bluhm B."/>
            <person name="Cannon C."/>
            <person name="Castanera R."/>
            <person name="Culley D."/>
            <person name="Daum C."/>
            <person name="Ezra D."/>
            <person name="Gonzalez J."/>
            <person name="Henrissat B."/>
            <person name="Kuo A."/>
            <person name="Liang C."/>
            <person name="Lipzen A."/>
            <person name="Lutzoni F."/>
            <person name="Magnuson J."/>
            <person name="Mondo S."/>
            <person name="Nolan M."/>
            <person name="Ohm R."/>
            <person name="Pangilinan J."/>
            <person name="Park H.-J."/>
            <person name="Ramirez L."/>
            <person name="Alfaro M."/>
            <person name="Sun H."/>
            <person name="Tritt A."/>
            <person name="Yoshinaga Y."/>
            <person name="Zwiers L.-H."/>
            <person name="Turgeon B."/>
            <person name="Goodwin S."/>
            <person name="Spatafora J."/>
            <person name="Crous P."/>
            <person name="Grigoriev I."/>
        </authorList>
    </citation>
    <scope>NUCLEOTIDE SEQUENCE</scope>
    <source>
        <strain evidence="8">CBS 109.77</strain>
    </source>
</reference>
<evidence type="ECO:0000313" key="9">
    <source>
        <dbReference type="Proteomes" id="UP000799757"/>
    </source>
</evidence>
<keyword evidence="3 8" id="KW-0347">Helicase</keyword>
<dbReference type="GO" id="GO:0003676">
    <property type="term" value="F:nucleic acid binding"/>
    <property type="evidence" value="ECO:0007669"/>
    <property type="project" value="InterPro"/>
</dbReference>
<name>A0A6A6XVA7_9PLEO</name>
<protein>
    <submittedName>
        <fullName evidence="8">DEAD/DEAH box helicase-like protein</fullName>
    </submittedName>
</protein>
<dbReference type="InterPro" id="IPR014001">
    <property type="entry name" value="Helicase_ATP-bd"/>
</dbReference>
<accession>A0A6A6XVA7</accession>
<feature type="region of interest" description="Disordered" evidence="5">
    <location>
        <begin position="1181"/>
        <end position="1209"/>
    </location>
</feature>
<keyword evidence="4" id="KW-0067">ATP-binding</keyword>
<dbReference type="Pfam" id="PF23002">
    <property type="entry name" value="PIN-like_DDX60"/>
    <property type="match status" value="1"/>
</dbReference>
<dbReference type="InterPro" id="IPR055124">
    <property type="entry name" value="PIN-like_DDX60"/>
</dbReference>
<feature type="region of interest" description="Disordered" evidence="5">
    <location>
        <begin position="1698"/>
        <end position="1734"/>
    </location>
</feature>